<evidence type="ECO:0000256" key="3">
    <source>
        <dbReference type="SAM" id="SignalP"/>
    </source>
</evidence>
<dbReference type="PANTHER" id="PTHR31614">
    <property type="entry name" value="PROTEIN DOWNSTREAM OF FLC-RELATED"/>
    <property type="match status" value="1"/>
</dbReference>
<dbReference type="AlphaFoldDB" id="A0A2K3N165"/>
<feature type="signal peptide" evidence="3">
    <location>
        <begin position="1"/>
        <end position="22"/>
    </location>
</feature>
<reference evidence="4 5" key="2">
    <citation type="journal article" date="2017" name="Front. Plant Sci.">
        <title>Gene Classification and Mining of Molecular Markers Useful in Red Clover (Trifolium pratense) Breeding.</title>
        <authorList>
            <person name="Istvanek J."/>
            <person name="Dluhosova J."/>
            <person name="Dluhos P."/>
            <person name="Patkova L."/>
            <person name="Nedelnik J."/>
            <person name="Repkova J."/>
        </authorList>
    </citation>
    <scope>NUCLEOTIDE SEQUENCE [LARGE SCALE GENOMIC DNA]</scope>
    <source>
        <strain evidence="5">cv. Tatra</strain>
        <tissue evidence="4">Young leaves</tissue>
    </source>
</reference>
<name>A0A2K3N165_TRIPR</name>
<dbReference type="OrthoDB" id="1392797at2759"/>
<feature type="chain" id="PRO_5014383584" evidence="3">
    <location>
        <begin position="23"/>
        <end position="165"/>
    </location>
</feature>
<comment type="caution">
    <text evidence="4">The sequence shown here is derived from an EMBL/GenBank/DDBJ whole genome shotgun (WGS) entry which is preliminary data.</text>
</comment>
<accession>A0A2K3N165</accession>
<proteinExistence type="inferred from homology"/>
<dbReference type="InterPro" id="IPR006041">
    <property type="entry name" value="Pollen_Ole_e1_allergen"/>
</dbReference>
<sequence length="165" mass="17906">MARSFAVVALIVSAFCFSCVLAARKAPNADEFSVVGKIYCDPCHFQFESRLSKPIEGVKVTLVCKKEETNNVTLVKEGTTDANGVYRINCGGDHEEEVCEVNADSNNNGQCPLVMINKSDRIVLTKNVGVSSLVRLVNPLGFMTEAIDDQCGKVISELGLDKLDD</sequence>
<dbReference type="EMBL" id="ASHM01014828">
    <property type="protein sequence ID" value="PNX96754.1"/>
    <property type="molecule type" value="Genomic_DNA"/>
</dbReference>
<evidence type="ECO:0000256" key="1">
    <source>
        <dbReference type="ARBA" id="ARBA00010049"/>
    </source>
</evidence>
<protein>
    <submittedName>
        <fullName evidence="4">Pollen Ole e I family allergen</fullName>
    </submittedName>
</protein>
<organism evidence="4 5">
    <name type="scientific">Trifolium pratense</name>
    <name type="common">Red clover</name>
    <dbReference type="NCBI Taxonomy" id="57577"/>
    <lineage>
        <taxon>Eukaryota</taxon>
        <taxon>Viridiplantae</taxon>
        <taxon>Streptophyta</taxon>
        <taxon>Embryophyta</taxon>
        <taxon>Tracheophyta</taxon>
        <taxon>Spermatophyta</taxon>
        <taxon>Magnoliopsida</taxon>
        <taxon>eudicotyledons</taxon>
        <taxon>Gunneridae</taxon>
        <taxon>Pentapetalae</taxon>
        <taxon>rosids</taxon>
        <taxon>fabids</taxon>
        <taxon>Fabales</taxon>
        <taxon>Fabaceae</taxon>
        <taxon>Papilionoideae</taxon>
        <taxon>50 kb inversion clade</taxon>
        <taxon>NPAAA clade</taxon>
        <taxon>Hologalegina</taxon>
        <taxon>IRL clade</taxon>
        <taxon>Trifolieae</taxon>
        <taxon>Trifolium</taxon>
    </lineage>
</organism>
<dbReference type="Pfam" id="PF01190">
    <property type="entry name" value="Pollen_Ole_e_1"/>
    <property type="match status" value="1"/>
</dbReference>
<evidence type="ECO:0000313" key="5">
    <source>
        <dbReference type="Proteomes" id="UP000236291"/>
    </source>
</evidence>
<dbReference type="STRING" id="57577.A0A2K3N165"/>
<evidence type="ECO:0000256" key="2">
    <source>
        <dbReference type="ARBA" id="ARBA00023157"/>
    </source>
</evidence>
<comment type="similarity">
    <text evidence="1">Belongs to the Ole e I family.</text>
</comment>
<dbReference type="PANTHER" id="PTHR31614:SF20">
    <property type="entry name" value="POLLEN PROTEIN OLE E I-LIKE PROTEIN"/>
    <property type="match status" value="1"/>
</dbReference>
<evidence type="ECO:0000313" key="4">
    <source>
        <dbReference type="EMBL" id="PNX96754.1"/>
    </source>
</evidence>
<gene>
    <name evidence="4" type="ORF">L195_g019967</name>
</gene>
<reference evidence="4 5" key="1">
    <citation type="journal article" date="2014" name="Am. J. Bot.">
        <title>Genome assembly and annotation for red clover (Trifolium pratense; Fabaceae).</title>
        <authorList>
            <person name="Istvanek J."/>
            <person name="Jaros M."/>
            <person name="Krenek A."/>
            <person name="Repkova J."/>
        </authorList>
    </citation>
    <scope>NUCLEOTIDE SEQUENCE [LARGE SCALE GENOMIC DNA]</scope>
    <source>
        <strain evidence="5">cv. Tatra</strain>
        <tissue evidence="4">Young leaves</tissue>
    </source>
</reference>
<keyword evidence="2" id="KW-1015">Disulfide bond</keyword>
<keyword evidence="3" id="KW-0732">Signal</keyword>
<dbReference type="Proteomes" id="UP000236291">
    <property type="component" value="Unassembled WGS sequence"/>
</dbReference>